<dbReference type="HOGENOM" id="CLU_037612_1_4_4"/>
<dbReference type="FunFam" id="3.40.50.300:FF:000285">
    <property type="entry name" value="Sporulation initiation inhibitor Soj"/>
    <property type="match status" value="1"/>
</dbReference>
<organism evidence="2 3">
    <name type="scientific">Mycetohabitans rhizoxinica (strain DSM 19002 / CIP 109453 / HKI 454)</name>
    <name type="common">Paraburkholderia rhizoxinica</name>
    <dbReference type="NCBI Taxonomy" id="882378"/>
    <lineage>
        <taxon>Bacteria</taxon>
        <taxon>Pseudomonadati</taxon>
        <taxon>Pseudomonadota</taxon>
        <taxon>Betaproteobacteria</taxon>
        <taxon>Burkholderiales</taxon>
        <taxon>Burkholderiaceae</taxon>
        <taxon>Mycetohabitans</taxon>
    </lineage>
</organism>
<gene>
    <name evidence="2" type="ordered locus">RBRH_00817</name>
</gene>
<dbReference type="Pfam" id="PF13614">
    <property type="entry name" value="AAA_31"/>
    <property type="match status" value="1"/>
</dbReference>
<feature type="domain" description="AAA" evidence="1">
    <location>
        <begin position="27"/>
        <end position="201"/>
    </location>
</feature>
<dbReference type="Proteomes" id="UP000007437">
    <property type="component" value="Chromosome"/>
</dbReference>
<dbReference type="InterPro" id="IPR027417">
    <property type="entry name" value="P-loop_NTPase"/>
</dbReference>
<reference evidence="2 3" key="1">
    <citation type="journal article" date="2011" name="J. Bacteriol.">
        <title>Complete genome sequence of Burkholderia rhizoxinica, an endosymbiont of Rhizopus microsporus.</title>
        <authorList>
            <person name="Lackner G."/>
            <person name="Moebius N."/>
            <person name="Partida-Martinez L."/>
            <person name="Hertweck C."/>
        </authorList>
    </citation>
    <scope>NUCLEOTIDE SEQUENCE [LARGE SCALE GENOMIC DNA]</scope>
    <source>
        <strain evidence="3">DSM 19002 / CIP 109453 / HKI 454</strain>
    </source>
</reference>
<evidence type="ECO:0000313" key="3">
    <source>
        <dbReference type="Proteomes" id="UP000007437"/>
    </source>
</evidence>
<dbReference type="SUPFAM" id="SSF52540">
    <property type="entry name" value="P-loop containing nucleoside triphosphate hydrolases"/>
    <property type="match status" value="1"/>
</dbReference>
<accession>E5AKJ1</accession>
<dbReference type="STRING" id="882378.RBRH_00817"/>
<dbReference type="CDD" id="cd02042">
    <property type="entry name" value="ParAB_family"/>
    <property type="match status" value="1"/>
</dbReference>
<dbReference type="KEGG" id="brh:RBRH_00817"/>
<dbReference type="AlphaFoldDB" id="E5AKJ1"/>
<protein>
    <submittedName>
        <fullName evidence="2">Chromosome partitioning protein parA</fullName>
    </submittedName>
</protein>
<evidence type="ECO:0000313" key="2">
    <source>
        <dbReference type="EMBL" id="CBW73663.1"/>
    </source>
</evidence>
<evidence type="ECO:0000259" key="1">
    <source>
        <dbReference type="Pfam" id="PF13614"/>
    </source>
</evidence>
<sequence length="280" mass="29868">MSDADNTLAESRVVNATSPAGQQAVAKIFCIANQKGGVGKTTTSVNLAASLVMQGQRVLLIDLDPQGNATMGSGVDKANCANTVYEVLVDGVAIADACTRAPTSGYDVLPANRELAGAEVELVSAPQRERRLKDALAKVADAYDFVLIDCPPALSLLTLNGLCAAHGVIIPMQCEYFALEGLSDLVNTIKQIHANLNRELTVIGLLRVMFDPRITLQQQVSDQLKQHFGDKVFNAVIPRNVRLAEAPSYGMPGIVFDGASRGAQAYLQFGAEMIERVRAL</sequence>
<dbReference type="eggNOG" id="COG1192">
    <property type="taxonomic scope" value="Bacteria"/>
</dbReference>
<dbReference type="InterPro" id="IPR025669">
    <property type="entry name" value="AAA_dom"/>
</dbReference>
<dbReference type="InterPro" id="IPR050678">
    <property type="entry name" value="DNA_Partitioning_ATPase"/>
</dbReference>
<dbReference type="EMBL" id="FR687359">
    <property type="protein sequence ID" value="CBW73663.1"/>
    <property type="molecule type" value="Genomic_DNA"/>
</dbReference>
<dbReference type="PANTHER" id="PTHR13696:SF52">
    <property type="entry name" value="PARA FAMILY PROTEIN CT_582"/>
    <property type="match status" value="1"/>
</dbReference>
<dbReference type="Gene3D" id="3.40.50.300">
    <property type="entry name" value="P-loop containing nucleotide triphosphate hydrolases"/>
    <property type="match status" value="1"/>
</dbReference>
<proteinExistence type="predicted"/>
<name>E5AKJ1_MYCRK</name>
<dbReference type="PANTHER" id="PTHR13696">
    <property type="entry name" value="P-LOOP CONTAINING NUCLEOSIDE TRIPHOSPHATE HYDROLASE"/>
    <property type="match status" value="1"/>
</dbReference>